<proteinExistence type="predicted"/>
<accession>A0A4R1BMP0</accession>
<dbReference type="Gene3D" id="3.90.1150.200">
    <property type="match status" value="1"/>
</dbReference>
<dbReference type="RefSeq" id="WP_131446800.1">
    <property type="nucleotide sequence ID" value="NZ_SJZI01000003.1"/>
</dbReference>
<evidence type="ECO:0000313" key="3">
    <source>
        <dbReference type="Proteomes" id="UP000295334"/>
    </source>
</evidence>
<feature type="domain" description="YdhG-like" evidence="1">
    <location>
        <begin position="16"/>
        <end position="108"/>
    </location>
</feature>
<comment type="caution">
    <text evidence="2">The sequence shown here is derived from an EMBL/GenBank/DDBJ whole genome shotgun (WGS) entry which is preliminary data.</text>
</comment>
<evidence type="ECO:0000259" key="1">
    <source>
        <dbReference type="Pfam" id="PF08818"/>
    </source>
</evidence>
<dbReference type="AlphaFoldDB" id="A0A4R1BMP0"/>
<dbReference type="InterPro" id="IPR014922">
    <property type="entry name" value="YdhG-like"/>
</dbReference>
<dbReference type="Proteomes" id="UP000295334">
    <property type="component" value="Unassembled WGS sequence"/>
</dbReference>
<keyword evidence="3" id="KW-1185">Reference proteome</keyword>
<dbReference type="EMBL" id="SJZI01000003">
    <property type="protein sequence ID" value="TCJ18790.1"/>
    <property type="molecule type" value="Genomic_DNA"/>
</dbReference>
<organism evidence="2 3">
    <name type="scientific">Flaviaesturariibacter flavus</name>
    <dbReference type="NCBI Taxonomy" id="2502780"/>
    <lineage>
        <taxon>Bacteria</taxon>
        <taxon>Pseudomonadati</taxon>
        <taxon>Bacteroidota</taxon>
        <taxon>Chitinophagia</taxon>
        <taxon>Chitinophagales</taxon>
        <taxon>Chitinophagaceae</taxon>
        <taxon>Flaviaestuariibacter</taxon>
    </lineage>
</organism>
<evidence type="ECO:0000313" key="2">
    <source>
        <dbReference type="EMBL" id="TCJ18790.1"/>
    </source>
</evidence>
<reference evidence="2 3" key="1">
    <citation type="submission" date="2019-03" db="EMBL/GenBank/DDBJ databases">
        <authorList>
            <person name="Kim M.K.M."/>
        </authorList>
    </citation>
    <scope>NUCLEOTIDE SEQUENCE [LARGE SCALE GENOMIC DNA]</scope>
    <source>
        <strain evidence="2 3">17J68-12</strain>
    </source>
</reference>
<sequence length="111" mass="12457">MNPEVTAYIAAAPEGQQALLEAIRRLVHEALPGVQEDFKWSRPVFRAGRDFAYLKTQKSYVTFGFYDAGGLEDPQGLLEGTGKQMRHIKLRNEGDLAKAPLKEWIRAAAIR</sequence>
<protein>
    <submittedName>
        <fullName evidence="2">DUF1801 domain-containing protein</fullName>
    </submittedName>
</protein>
<dbReference type="OrthoDB" id="9800461at2"/>
<gene>
    <name evidence="2" type="ORF">EPD60_03250</name>
</gene>
<dbReference type="Pfam" id="PF08818">
    <property type="entry name" value="DUF1801"/>
    <property type="match status" value="1"/>
</dbReference>
<dbReference type="SUPFAM" id="SSF159888">
    <property type="entry name" value="YdhG-like"/>
    <property type="match status" value="1"/>
</dbReference>
<name>A0A4R1BMP0_9BACT</name>